<feature type="region of interest" description="Disordered" evidence="2">
    <location>
        <begin position="258"/>
        <end position="335"/>
    </location>
</feature>
<evidence type="ECO:0000256" key="2">
    <source>
        <dbReference type="SAM" id="MobiDB-lite"/>
    </source>
</evidence>
<dbReference type="EMBL" id="LR796757">
    <property type="protein sequence ID" value="CAB4163497.1"/>
    <property type="molecule type" value="Genomic_DNA"/>
</dbReference>
<feature type="region of interest" description="Disordered" evidence="2">
    <location>
        <begin position="3565"/>
        <end position="3590"/>
    </location>
</feature>
<dbReference type="InterPro" id="IPR025657">
    <property type="entry name" value="RadC_JAB"/>
</dbReference>
<keyword evidence="1" id="KW-0645">Protease</keyword>
<feature type="compositionally biased region" description="Basic and acidic residues" evidence="2">
    <location>
        <begin position="1683"/>
        <end position="1692"/>
    </location>
</feature>
<feature type="compositionally biased region" description="Pro residues" evidence="2">
    <location>
        <begin position="222"/>
        <end position="236"/>
    </location>
</feature>
<feature type="compositionally biased region" description="Basic and acidic residues" evidence="2">
    <location>
        <begin position="2431"/>
        <end position="2445"/>
    </location>
</feature>
<dbReference type="EMBL" id="LR796355">
    <property type="protein sequence ID" value="CAB4139118.1"/>
    <property type="molecule type" value="Genomic_DNA"/>
</dbReference>
<feature type="region of interest" description="Disordered" evidence="2">
    <location>
        <begin position="2429"/>
        <end position="2509"/>
    </location>
</feature>
<feature type="compositionally biased region" description="Low complexity" evidence="2">
    <location>
        <begin position="1"/>
        <end position="15"/>
    </location>
</feature>
<keyword evidence="1" id="KW-0378">Hydrolase</keyword>
<evidence type="ECO:0000256" key="1">
    <source>
        <dbReference type="ARBA" id="ARBA00023049"/>
    </source>
</evidence>
<name>A0A6J5NWV0_9CAUD</name>
<feature type="compositionally biased region" description="Low complexity" evidence="2">
    <location>
        <begin position="172"/>
        <end position="221"/>
    </location>
</feature>
<dbReference type="GO" id="GO:0008237">
    <property type="term" value="F:metallopeptidase activity"/>
    <property type="evidence" value="ECO:0007669"/>
    <property type="project" value="UniProtKB-KW"/>
</dbReference>
<feature type="region of interest" description="Disordered" evidence="2">
    <location>
        <begin position="139"/>
        <end position="236"/>
    </location>
</feature>
<feature type="compositionally biased region" description="Low complexity" evidence="2">
    <location>
        <begin position="2760"/>
        <end position="2774"/>
    </location>
</feature>
<dbReference type="InterPro" id="IPR001405">
    <property type="entry name" value="UPF0758"/>
</dbReference>
<protein>
    <submittedName>
        <fullName evidence="5">RadC-like JAB domain containing protein</fullName>
    </submittedName>
</protein>
<feature type="region of interest" description="Disordered" evidence="2">
    <location>
        <begin position="790"/>
        <end position="858"/>
    </location>
</feature>
<feature type="region of interest" description="Disordered" evidence="2">
    <location>
        <begin position="1"/>
        <end position="32"/>
    </location>
</feature>
<sequence>MGPGAETGAMAMEPEAPMPGMPVQPAGQGSAPITGATTIFDLVSRGLGVNQAPQAPQAPAMAQPGMPAPRVPQLPPMPQLPTPTGPQILPQYAGADSRANFAPGGTPQLMPEAQARVDLANAPTFDSWANQLQQMGIASNPAAGTFGTGARQPQLPPMPQLPTPSGIPSGLAAPQAAPQASPYVNPQAPQGAVQAPAGPQAPRGGQGAAAPAQQVQAQAQPPVAPAPAAGPAPAPAVDPVVADLQRQVAELRARIPTAQAPAAPAPQQQPPAAQADPGRPYDPSRVEPQEVPESDPIEQPQEVPEETPELEPAFTGSPLTEAKPADPVVSNGSLTVGGKGYRNAKAIPASMLQKIGVSQAILSQFVEHAQVGVLKWFKPTIDNEADAAALAYEFLRNQAQESMLVILADKNGKPISVLRHTLGGMGETQYHSNIMAGVAAGTPGCRKVYVVHNHPSGTMKFSSADMMAAVAIQKLLEGVGVQFAGSLVVGDAQNDPGNRGEGAYGPRYIFHPGDKDTAKFLNTYPGDEALSKPITLAEDTPGGDMTAGYPVALTERVFKIRGNALAPRVSNGSESVRAIVPLLARKPGIAFLDKGGRIMGVLPLSLAEMTALATVTNKRGTMGIAQSNTQRLPRTTSSTIDVESTAQDNPPLARILTVMERANADGIIISIGDSSNDSQEAVNANRNVRDMAARYKISVLDTINNERNFGPYFGPKQDTLGGANTTPKLPTGDRMGFREGDEEYDPAPIENEDLAQDYPEVMANRKATQRADGGQDGGAGIEGIVRNGLEEGNVSETNPEDPNAGAEFARQEREAGARVNQDSGLENATPAEPIIKKTRKPRAKPAAPNPSAFPTKLDSTLPFGRLTGDQMAQFGLSDAMLDQFVEHSTTGHVMSGVEFVKSAEDAAHVVAGLRKRPQEQVILLITDKNGRPIQIAEHMLSQPQACGFNPGILIGTAASTPGAAKVWFIHNHPSGKPTLSPADISAGGNIQRLTEAANLKFEGTMAIAGTRFAQMTPSGRIEGNLAIKAAPRKFKVPITERMFAFRVSQNAKQISDPATAMAEAERIFGQTQPGIMLLDNSNRLVATIPLAADVLQAMKAKIPGTDQTGFNRYVAGIDRSNPVNAMIYTADVDAGVARKIIQNISGMAGATKITVLDAFGVGGISRQSDIRTYGADFNESAAEYDPDGGQTEGEPQTLRDVVDQAAKKKNELEAGEGEPDADSMAEAIKAEPIPSAADMAKLTGRLVPNHDDGLLASQGFITKRASQDMARIMERINKRFPDGYRVDGWNDNGIYDQGKKKIANLRLRYESDGDPIGNYDAQDYVFIDAVFEDGTTKMVASLDLMRGYGSTPDFPTLVTKVGMSNVNTDLQKLGLGSILYVEGGERLRRMGQRFITGSVINPAAVATRVRAFPAGSTELLAVPGSSSMTQKEMADAALGIIKGGQAAYTQTTLDPDVALEPAMPYDDGENTRIPGSERDERLKRLEEKAREVEQRGYMHVGHGWYSGSKDEKPAAWKKKAKLWTLSSDGRIVFSKTVDKLEVAYINSKKRELADVESKARAAEPSPERNNYERRAYQLTKKIDELEGEMKSNSSPITHMRQTSGFSETEYPGRNPQGRVEITDDGVLVSIISFRGKMESVADERMVMQDLREAVAKDLGVSPDKVRVIDMDGGTIETDTPEDGSAREPAAEYGDKPQKLNMDRAFPTTGRDGENVSGVDLFSSQAKELIGKGYKVKLYNQNDVNPSFSLIDSDGKEIVSVSLSFRMKQTKDGLKLVESPAKKKQGFPHKGASVFIEAFIPRDRTLGREHDEAMVGVFHEILERSRQIGATRVYFDTLDHGRLTLGFQDDMSGQATRVDGNPFSAIQVAMGKTGPEDWRHFDENWSEAIFALDPNKAYEPGAAYDDGENQAIPGGGRQAWLKKQAELRTKNELPGAKRIQWWTDVGHKHGKKNREKVWLWAYDKQGKLQVINAEELRQKMIDDGDMISANPTHLDWEEAYFPGLLAGAAHGRIDATEDVVRVSLAGRINDPTFREQVKQELAEYIGVEVDRVKGYDFTGDGMPELFNRTQAGSTAEIKQLAQDLKGMDVEQAKAYFKKNPDKVLLMSQPGLPPHLEKIIKAMREIGYNDAKAYLEAHPLGKLLLANGRIVLVRDASEIPGLSPLEAASGGFNALVLGNDREATYFVGDGISQEELDALIKHEVGVHMGIGKDTDMVNDLFAELRTLVETGEAGDMDRIMAHQAISDAFAVVASHYGMRSDPSHRLQQGDRILSKISQGLESSRTRYTDKRITEILKSEGLTDEQIDNFMRVFREETLGYLMNVMARREANVNAPKDGLLKIIIQYIKAAIIRMAYANSDGGNRVLAGATMGAIRGSSKVAGMLGMKQLSKLLAITPGDVRAIAQGYVQAYASGKEVGMPDTRTGTVEMDAQEEAKDANEARADGRAGDPVTDAATYSNENITLFSKRKPGQDPIKPENEAGTEEAVAKNKGKETGLLKSDSSSDRANPPIPVSALQVETGRQMRWNEVPSPGISEYGAMTDDPGTIRQSQIGVGPTRDSSLLVADESGNPIELPRITLIQGLAGKLGDLAALLDLPVHITQGRQGTGMNGDYAWVKGDANKLTDIGQMSSGFGLEHASWKHGYELDEVASLGGWPMGDHLAAIKQIMADASHAVVSKVNGEVNAINVYSQKTGMTVVLRVGGKDRKMLHVVTVLNTGKKPGAEMDFVSAVKSFKANGAGEVITIGDSQATSQANEPGADYGQTEQTGEQQAAAEAETLKKLREAQGNGPAGPNLFNAIPPTPPPPAPTTPTSPAPAPLNPPATNDDMARRVGDVLRGRYFDGISTKAHQNAERTGSAAVRAIADIIHTRPGTENPSTDRDLPKAIMTARIKYQNKFNQIMRPLRDQLSRMTSEQREQFYRELVDQITGRTNIQPGVAGHAATQLIDLLKELHDYRTAAGENLGQVQQYFPAVYNSELITANRTAFIADATRAYEIELSQDPTLTPQEIQAKAAAAAAALYRTHTRGMGDAEWASIFTSGRDNATENSSKERVFGRQAQGIMAKWQTPDPFYVISRYIGSSVKRAELVRRFGPEGEKWEAMANAMETDGVPIETINEMGQLVKLAAGLGVTPLDNSERMFMDTVNLYTAAAAMGKSAMNNLFEPSAMGIRGSTVGNPFRTVSAYAETWARFVRNLVQMLPVLGEHVGPTFWQEYGEHIGSIHNSLDDAWMSMHAMEHGMEESNPAMRWITNRVYQANLMESTENAKLQASHALGHAYILDHASMLDGSHYISRLLKFDTRSTAEEALLELGIPKSKQDAFAAWCATLKQTKDRGARMAMLTDGSEMARLYEEAQIRFSHQSAVRANRAHKPVFQDAVLGRLALQLMSFSYSYFSEVTDRMYRMARRAITTNNMPAIQRINMMLPLMLSPLTVVAMGALFESKDYLFPTESSEKRKKDHWIYKLFNASSFAGMFGPKLEMATKYIARDQPPGGIAGQTAVGVGRVGKKAIELAMDDTKTPAQKEAALKQAAARAAVAPIKGAAVIAGSALHPAAGALAVAATNDTGWSNALQDVETPKKGTDPKPEGLPKYRR</sequence>
<feature type="domain" description="RadC-like JAB" evidence="3">
    <location>
        <begin position="901"/>
        <end position="1004"/>
    </location>
</feature>
<organism evidence="5">
    <name type="scientific">uncultured Caudovirales phage</name>
    <dbReference type="NCBI Taxonomy" id="2100421"/>
    <lineage>
        <taxon>Viruses</taxon>
        <taxon>Duplodnaviria</taxon>
        <taxon>Heunggongvirae</taxon>
        <taxon>Uroviricota</taxon>
        <taxon>Caudoviricetes</taxon>
        <taxon>Peduoviridae</taxon>
        <taxon>Maltschvirus</taxon>
        <taxon>Maltschvirus maltsch</taxon>
    </lineage>
</organism>
<reference evidence="5" key="1">
    <citation type="submission" date="2020-04" db="EMBL/GenBank/DDBJ databases">
        <authorList>
            <person name="Chiriac C."/>
            <person name="Salcher M."/>
            <person name="Ghai R."/>
            <person name="Kavagutti S V."/>
        </authorList>
    </citation>
    <scope>NUCLEOTIDE SEQUENCE</scope>
</reference>
<evidence type="ECO:0000313" key="5">
    <source>
        <dbReference type="EMBL" id="CAB4163497.1"/>
    </source>
</evidence>
<feature type="region of interest" description="Disordered" evidence="2">
    <location>
        <begin position="1590"/>
        <end position="1619"/>
    </location>
</feature>
<dbReference type="Gene3D" id="3.40.140.10">
    <property type="entry name" value="Cytidine Deaminase, domain 2"/>
    <property type="match status" value="2"/>
</dbReference>
<proteinExistence type="predicted"/>
<feature type="region of interest" description="Disordered" evidence="2">
    <location>
        <begin position="1672"/>
        <end position="1692"/>
    </location>
</feature>
<dbReference type="PROSITE" id="PS01302">
    <property type="entry name" value="UPF0758"/>
    <property type="match status" value="2"/>
</dbReference>
<feature type="domain" description="RadC-like JAB" evidence="3">
    <location>
        <begin position="382"/>
        <end position="492"/>
    </location>
</feature>
<feature type="compositionally biased region" description="Basic and acidic residues" evidence="2">
    <location>
        <begin position="3572"/>
        <end position="3590"/>
    </location>
</feature>
<gene>
    <name evidence="4" type="ORF">UFOVP339_21</name>
    <name evidence="5" type="ORF">UFOVP807_20</name>
</gene>
<accession>A0A6J5NWV0</accession>
<feature type="compositionally biased region" description="Polar residues" evidence="2">
    <location>
        <begin position="2453"/>
        <end position="2462"/>
    </location>
</feature>
<evidence type="ECO:0000313" key="4">
    <source>
        <dbReference type="EMBL" id="CAB4139118.1"/>
    </source>
</evidence>
<keyword evidence="1" id="KW-0482">Metalloprotease</keyword>
<dbReference type="PANTHER" id="PTHR30471:SF3">
    <property type="entry name" value="UPF0758 PROTEIN YEES-RELATED"/>
    <property type="match status" value="1"/>
</dbReference>
<evidence type="ECO:0000259" key="3">
    <source>
        <dbReference type="Pfam" id="PF04002"/>
    </source>
</evidence>
<dbReference type="InterPro" id="IPR020891">
    <property type="entry name" value="UPF0758_CS"/>
</dbReference>
<feature type="compositionally biased region" description="Basic and acidic residues" evidence="2">
    <location>
        <begin position="2484"/>
        <end position="2494"/>
    </location>
</feature>
<dbReference type="PANTHER" id="PTHR30471">
    <property type="entry name" value="DNA REPAIR PROTEIN RADC"/>
    <property type="match status" value="1"/>
</dbReference>
<dbReference type="Pfam" id="PF04002">
    <property type="entry name" value="RadC"/>
    <property type="match status" value="2"/>
</dbReference>
<feature type="region of interest" description="Disordered" evidence="2">
    <location>
        <begin position="713"/>
        <end position="738"/>
    </location>
</feature>
<feature type="compositionally biased region" description="Polar residues" evidence="2">
    <location>
        <begin position="1590"/>
        <end position="1606"/>
    </location>
</feature>
<feature type="region of interest" description="Disordered" evidence="2">
    <location>
        <begin position="2745"/>
        <end position="2823"/>
    </location>
</feature>
<feature type="compositionally biased region" description="Pro residues" evidence="2">
    <location>
        <begin position="2798"/>
        <end position="2819"/>
    </location>
</feature>